<accession>A0ACC0U7G8</accession>
<gene>
    <name evidence="1" type="ORF">F5148DRAFT_1149597</name>
</gene>
<dbReference type="EMBL" id="JAGFNK010000116">
    <property type="protein sequence ID" value="KAI9507650.1"/>
    <property type="molecule type" value="Genomic_DNA"/>
</dbReference>
<dbReference type="Proteomes" id="UP001207468">
    <property type="component" value="Unassembled WGS sequence"/>
</dbReference>
<protein>
    <submittedName>
        <fullName evidence="1">Uncharacterized protein</fullName>
    </submittedName>
</protein>
<name>A0ACC0U7G8_9AGAM</name>
<evidence type="ECO:0000313" key="1">
    <source>
        <dbReference type="EMBL" id="KAI9507650.1"/>
    </source>
</evidence>
<reference evidence="1" key="1">
    <citation type="submission" date="2021-03" db="EMBL/GenBank/DDBJ databases">
        <title>Evolutionary priming and transition to the ectomycorrhizal habit in an iconic lineage of mushroom-forming fungi: is preadaptation a requirement?</title>
        <authorList>
            <consortium name="DOE Joint Genome Institute"/>
            <person name="Looney B.P."/>
            <person name="Miyauchi S."/>
            <person name="Morin E."/>
            <person name="Drula E."/>
            <person name="Courty P.E."/>
            <person name="Chicoki N."/>
            <person name="Fauchery L."/>
            <person name="Kohler A."/>
            <person name="Kuo A."/>
            <person name="LaButti K."/>
            <person name="Pangilinan J."/>
            <person name="Lipzen A."/>
            <person name="Riley R."/>
            <person name="Andreopoulos W."/>
            <person name="He G."/>
            <person name="Johnson J."/>
            <person name="Barry K.W."/>
            <person name="Grigoriev I.V."/>
            <person name="Nagy L."/>
            <person name="Hibbett D."/>
            <person name="Henrissat B."/>
            <person name="Matheny P.B."/>
            <person name="Labbe J."/>
            <person name="Martin A.F."/>
        </authorList>
    </citation>
    <scope>NUCLEOTIDE SEQUENCE</scope>
    <source>
        <strain evidence="1">BPL698</strain>
    </source>
</reference>
<proteinExistence type="predicted"/>
<sequence length="657" mass="72303">MLQGGDFTRHDGTGGRSIYGERFDDENFKLKHNKAGLLSMANAGANTNGSQFFITTTVTSWLDGRHVVFGEVVEGMDVVKAIEAMGTDSGAPKQKTGWFPPGTSQPTWPRESNRDKWSWRRIDPALERARENKRERRIRAGEHRLPQKASSSPSERIRPVPAFMYHHHDSTEPSTDIPLERVPPLYDGRRAALSLDIVVVGAGIGGLAATYTLAHAGHRVTLLESAAVLGDVGAGIQVSPNATRLLLRWGLGPALAATVVEPTAIVFRRYDTGVRVGYTRWGARIAQDHGTPYYHIHRADYHAMLLRLARTAPGVRIRLGAAVRAVQPDPAVAGGPSVTLASGEVLHADVIVGADGIKSTLQKAVTGLDDAPCPTGDAAYRAIVPTDLLLQDPELRPFVETPEMTAWMAPRRHLMAYCIRAKKEYNLVLIHPDDGSVESWTEEASGDQMRADFADFEPRVQKLLSLVKSTLKWRLMDRKPLPTWVHPRGRLVLLGDACHPMLPYRAQGAAIAIEDAAVIGALFSYVSSLSQVPALLRAYQDLRLPRATATQASSRLNQKIFHLPDGPEQRARDDAMRAAMAAELEGKPIPDGNPNQWADRTKTRVQFDYDAYAEVDRWWEGGGRLRIEALDVAHRRRGESHDRDSAPSSAVTLKARL</sequence>
<keyword evidence="2" id="KW-1185">Reference proteome</keyword>
<evidence type="ECO:0000313" key="2">
    <source>
        <dbReference type="Proteomes" id="UP001207468"/>
    </source>
</evidence>
<organism evidence="1 2">
    <name type="scientific">Russula earlei</name>
    <dbReference type="NCBI Taxonomy" id="71964"/>
    <lineage>
        <taxon>Eukaryota</taxon>
        <taxon>Fungi</taxon>
        <taxon>Dikarya</taxon>
        <taxon>Basidiomycota</taxon>
        <taxon>Agaricomycotina</taxon>
        <taxon>Agaricomycetes</taxon>
        <taxon>Russulales</taxon>
        <taxon>Russulaceae</taxon>
        <taxon>Russula</taxon>
    </lineage>
</organism>
<comment type="caution">
    <text evidence="1">The sequence shown here is derived from an EMBL/GenBank/DDBJ whole genome shotgun (WGS) entry which is preliminary data.</text>
</comment>